<keyword evidence="2" id="KW-1185">Reference proteome</keyword>
<dbReference type="OrthoDB" id="9789432at2"/>
<organism evidence="1 2">
    <name type="scientific">Immundisolibacter cernigliae</name>
    <dbReference type="NCBI Taxonomy" id="1810504"/>
    <lineage>
        <taxon>Bacteria</taxon>
        <taxon>Pseudomonadati</taxon>
        <taxon>Pseudomonadota</taxon>
        <taxon>Gammaproteobacteria</taxon>
        <taxon>Immundisolibacterales</taxon>
        <taxon>Immundisolibacteraceae</taxon>
        <taxon>Immundisolibacter</taxon>
    </lineage>
</organism>
<evidence type="ECO:0000313" key="2">
    <source>
        <dbReference type="Proteomes" id="UP000092952"/>
    </source>
</evidence>
<dbReference type="STRING" id="1810504.PG2T_08955"/>
<dbReference type="InterPro" id="IPR014993">
    <property type="entry name" value="DUF1841"/>
</dbReference>
<gene>
    <name evidence="1" type="ORF">PG2T_08955</name>
</gene>
<proteinExistence type="predicted"/>
<dbReference type="Pfam" id="PF08897">
    <property type="entry name" value="DUF1841"/>
    <property type="match status" value="1"/>
</dbReference>
<sequence>MFGQDRDSLRRAYAEAWQRRLDGLPLDAQQQRIADVVALHPEYQAFVLAPEALAQDFDGSDGRTNPYLHMGLHIAIHEQLATGLPPEAAQTHQRLARRLGDAHAAEHRLIDCLAQTLWQAQRDGRAPDMDAYREALRRL</sequence>
<name>A0A1B1YXT1_9GAMM</name>
<accession>A0A1B1YXT1</accession>
<dbReference type="RefSeq" id="WP_068808033.1">
    <property type="nucleotide sequence ID" value="NZ_CP014671.1"/>
</dbReference>
<dbReference type="Proteomes" id="UP000092952">
    <property type="component" value="Chromosome"/>
</dbReference>
<evidence type="ECO:0008006" key="3">
    <source>
        <dbReference type="Google" id="ProtNLM"/>
    </source>
</evidence>
<dbReference type="InParanoid" id="A0A1B1YXT1"/>
<dbReference type="AlphaFoldDB" id="A0A1B1YXT1"/>
<reference evidence="2" key="1">
    <citation type="submission" date="2016-03" db="EMBL/GenBank/DDBJ databases">
        <title>Complete genome sequence of Solimmundus cernigliae, representing a novel lineage of polycyclic aromatic hydrocarbon degraders within the Gammaproteobacteria.</title>
        <authorList>
            <person name="Singleton D.R."/>
            <person name="Dickey A.N."/>
            <person name="Scholl E.H."/>
            <person name="Wright F.A."/>
            <person name="Aitken M.D."/>
        </authorList>
    </citation>
    <scope>NUCLEOTIDE SEQUENCE [LARGE SCALE GENOMIC DNA]</scope>
    <source>
        <strain evidence="2">TR3.2</strain>
    </source>
</reference>
<protein>
    <recommendedName>
        <fullName evidence="3">DUF1841 domain-containing protein</fullName>
    </recommendedName>
</protein>
<dbReference type="EMBL" id="CP014671">
    <property type="protein sequence ID" value="ANX05570.1"/>
    <property type="molecule type" value="Genomic_DNA"/>
</dbReference>
<evidence type="ECO:0000313" key="1">
    <source>
        <dbReference type="EMBL" id="ANX05570.1"/>
    </source>
</evidence>
<dbReference type="KEGG" id="gbi:PG2T_08955"/>